<dbReference type="Pfam" id="PF12646">
    <property type="entry name" value="DUF3783"/>
    <property type="match status" value="1"/>
</dbReference>
<evidence type="ECO:0000313" key="2">
    <source>
        <dbReference type="Proteomes" id="UP001497522"/>
    </source>
</evidence>
<organism evidence="1 2">
    <name type="scientific">Sphagnum jensenii</name>
    <dbReference type="NCBI Taxonomy" id="128206"/>
    <lineage>
        <taxon>Eukaryota</taxon>
        <taxon>Viridiplantae</taxon>
        <taxon>Streptophyta</taxon>
        <taxon>Embryophyta</taxon>
        <taxon>Bryophyta</taxon>
        <taxon>Sphagnophytina</taxon>
        <taxon>Sphagnopsida</taxon>
        <taxon>Sphagnales</taxon>
        <taxon>Sphagnaceae</taxon>
        <taxon>Sphagnum</taxon>
    </lineage>
</organism>
<evidence type="ECO:0000313" key="1">
    <source>
        <dbReference type="EMBL" id="CAK9867321.1"/>
    </source>
</evidence>
<sequence>MALMVSNSSVANLAFAAGGLQLSSLKARNGASESLACWSCRRRTTRTIFSNCGSVRRGSLWLGKSLVEELFWKLKKPASAPSTSLRLRRINAAANEKVPDEILEDSKFVAINDDDPRFGPPAMLLLGFNKDEVVDVQNLVAYMGGEFMKVLLCTKEMVKGTLNSALAAEQPDLSDVEIVQGVPHICFLSGLTGEEILMFVRTFPQSGVKDTVFASHVPNNSNKLIEELIEEIMGDHERLTKGRERAEA</sequence>
<dbReference type="Proteomes" id="UP001497522">
    <property type="component" value="Chromosome 17"/>
</dbReference>
<reference evidence="1" key="1">
    <citation type="submission" date="2024-03" db="EMBL/GenBank/DDBJ databases">
        <authorList>
            <consortium name="ELIXIR-Norway"/>
            <consortium name="Elixir Norway"/>
        </authorList>
    </citation>
    <scope>NUCLEOTIDE SEQUENCE</scope>
</reference>
<proteinExistence type="predicted"/>
<dbReference type="EMBL" id="OZ023718">
    <property type="protein sequence ID" value="CAK9867321.1"/>
    <property type="molecule type" value="Genomic_DNA"/>
</dbReference>
<protein>
    <submittedName>
        <fullName evidence="1">Uncharacterized protein</fullName>
    </submittedName>
</protein>
<name>A0ABP1AXS6_9BRYO</name>
<keyword evidence="2" id="KW-1185">Reference proteome</keyword>
<dbReference type="PANTHER" id="PTHR35732:SF1">
    <property type="entry name" value="OS10G0545100 PROTEIN"/>
    <property type="match status" value="1"/>
</dbReference>
<dbReference type="PANTHER" id="PTHR35732">
    <property type="entry name" value="OS10G0545100 PROTEIN"/>
    <property type="match status" value="1"/>
</dbReference>
<dbReference type="InterPro" id="IPR016621">
    <property type="entry name" value="UCP014543"/>
</dbReference>
<gene>
    <name evidence="1" type="ORF">CSSPJE1EN2_LOCUS10316</name>
</gene>
<accession>A0ABP1AXS6</accession>